<feature type="compositionally biased region" description="Basic and acidic residues" evidence="1">
    <location>
        <begin position="21"/>
        <end position="33"/>
    </location>
</feature>
<dbReference type="InterPro" id="IPR006015">
    <property type="entry name" value="Universal_stress_UspA"/>
</dbReference>
<evidence type="ECO:0000313" key="4">
    <source>
        <dbReference type="Proteomes" id="UP001489902"/>
    </source>
</evidence>
<reference evidence="3 4" key="1">
    <citation type="submission" date="2024-04" db="EMBL/GenBank/DDBJ databases">
        <title>Complete genome sequence of Fusarium acuminatum.</title>
        <authorList>
            <person name="Lan B."/>
        </authorList>
    </citation>
    <scope>NUCLEOTIDE SEQUENCE [LARGE SCALE GENOMIC DNA]</scope>
    <source>
        <strain evidence="3">1A</strain>
    </source>
</reference>
<dbReference type="Pfam" id="PF00582">
    <property type="entry name" value="Usp"/>
    <property type="match status" value="1"/>
</dbReference>
<evidence type="ECO:0000313" key="3">
    <source>
        <dbReference type="EMBL" id="WZH49029.1"/>
    </source>
</evidence>
<feature type="region of interest" description="Disordered" evidence="1">
    <location>
        <begin position="21"/>
        <end position="250"/>
    </location>
</feature>
<dbReference type="PANTHER" id="PTHR46100:SF4">
    <property type="entry name" value="USPA DOMAIN-CONTAINING PROTEIN"/>
    <property type="match status" value="1"/>
</dbReference>
<evidence type="ECO:0000256" key="1">
    <source>
        <dbReference type="SAM" id="MobiDB-lite"/>
    </source>
</evidence>
<dbReference type="PANTHER" id="PTHR46100">
    <property type="entry name" value="IMP2'P"/>
    <property type="match status" value="1"/>
</dbReference>
<feature type="compositionally biased region" description="Polar residues" evidence="1">
    <location>
        <begin position="104"/>
        <end position="115"/>
    </location>
</feature>
<dbReference type="PRINTS" id="PR01438">
    <property type="entry name" value="UNVRSLSTRESS"/>
</dbReference>
<proteinExistence type="predicted"/>
<dbReference type="InterPro" id="IPR014729">
    <property type="entry name" value="Rossmann-like_a/b/a_fold"/>
</dbReference>
<feature type="compositionally biased region" description="Polar residues" evidence="1">
    <location>
        <begin position="574"/>
        <end position="589"/>
    </location>
</feature>
<feature type="compositionally biased region" description="Acidic residues" evidence="1">
    <location>
        <begin position="307"/>
        <end position="318"/>
    </location>
</feature>
<feature type="compositionally biased region" description="Basic and acidic residues" evidence="1">
    <location>
        <begin position="592"/>
        <end position="604"/>
    </location>
</feature>
<feature type="compositionally biased region" description="Basic and acidic residues" evidence="1">
    <location>
        <begin position="282"/>
        <end position="294"/>
    </location>
</feature>
<organism evidence="3 4">
    <name type="scientific">Fusarium acuminatum</name>
    <dbReference type="NCBI Taxonomy" id="5515"/>
    <lineage>
        <taxon>Eukaryota</taxon>
        <taxon>Fungi</taxon>
        <taxon>Dikarya</taxon>
        <taxon>Ascomycota</taxon>
        <taxon>Pezizomycotina</taxon>
        <taxon>Sordariomycetes</taxon>
        <taxon>Hypocreomycetidae</taxon>
        <taxon>Hypocreales</taxon>
        <taxon>Nectriaceae</taxon>
        <taxon>Fusarium</taxon>
        <taxon>Fusarium tricinctum species complex</taxon>
    </lineage>
</organism>
<name>A0ABZ2X7P7_9HYPO</name>
<protein>
    <submittedName>
        <fullName evidence="3">Usp family</fullName>
    </submittedName>
</protein>
<dbReference type="Proteomes" id="UP001489902">
    <property type="component" value="Chromosome 6"/>
</dbReference>
<dbReference type="CDD" id="cd23659">
    <property type="entry name" value="USP_At3g01520-like"/>
    <property type="match status" value="1"/>
</dbReference>
<dbReference type="InterPro" id="IPR006016">
    <property type="entry name" value="UspA"/>
</dbReference>
<feature type="compositionally biased region" description="Polar residues" evidence="1">
    <location>
        <begin position="162"/>
        <end position="179"/>
    </location>
</feature>
<feature type="domain" description="UspA" evidence="2">
    <location>
        <begin position="590"/>
        <end position="686"/>
    </location>
</feature>
<feature type="compositionally biased region" description="Basic residues" evidence="1">
    <location>
        <begin position="220"/>
        <end position="235"/>
    </location>
</feature>
<gene>
    <name evidence="3" type="ORF">QYS62_010219</name>
</gene>
<sequence>MSRDQQPMSIEAMLDMERREVLALLENRPRPRPEPSMQGAMRSASPYSTPRSPVRSMLDIDGQTNPGSPRQAPVRSMLDTTSPPPPRVRSMLDYDSPIPGPSRPSGTSTTPNSPVMTKASLAPANAAHTRSFSDASSNPVEFGPRAIGARNNDPTLGYQFSDIITRNTGQQMPKRNTQGGKKPSGNALSEALRNADLSGLTIPGESERKRSWFSSSGSGRKSKSPHNRLNSRSRSPHVTQMLSPGTAMLDDGTVVDISSAYRRLSDANLAYSGGSLSTLPMRKGDDSQHGRMVKDYLSPDGEHLGSSDEDEPYSSDDEDRGRKKDPRSLNPAVTGESAGDANKDRRKSLSLLAAAEEERKSLPFLNRETMLNSCLGTTVAATQPGYRSLFDEPEIKVTTPLGENTRLNKGSGIHPKTAYDQMSTVASANDSDEEADMDDIKRAQNLSCSMSNIINTPESHRSIRMIYRGDYTKIAQQAEDEHHRLRKYLVASDLSDESTHALEWAIGTVLRDGDTLMCIYCVDEETGIGGIDNQVPDDAKAMREQAAAINTVANSKSAAPSMSAVPDFVRNTIRGDSSKNNTPNTSPAPSSRGERGRAEEERRRAVKEITDKVLRLLRKTTLQVRVIVEVLHCKNPKHLITEVIDLVNPTLVVIGSRGRSALKGVILGSFSNYLVTKSSVPVMVARKRLRKQGKYIGLRPVNNLSNPAARSLANAKID</sequence>
<feature type="region of interest" description="Disordered" evidence="1">
    <location>
        <begin position="271"/>
        <end position="345"/>
    </location>
</feature>
<feature type="compositionally biased region" description="Polar residues" evidence="1">
    <location>
        <begin position="128"/>
        <end position="139"/>
    </location>
</feature>
<dbReference type="SUPFAM" id="SSF52402">
    <property type="entry name" value="Adenine nucleotide alpha hydrolases-like"/>
    <property type="match status" value="1"/>
</dbReference>
<accession>A0ABZ2X7P7</accession>
<dbReference type="EMBL" id="CP151265">
    <property type="protein sequence ID" value="WZH49029.1"/>
    <property type="molecule type" value="Genomic_DNA"/>
</dbReference>
<keyword evidence="4" id="KW-1185">Reference proteome</keyword>
<dbReference type="Gene3D" id="3.40.50.620">
    <property type="entry name" value="HUPs"/>
    <property type="match status" value="1"/>
</dbReference>
<evidence type="ECO:0000259" key="2">
    <source>
        <dbReference type="Pfam" id="PF00582"/>
    </source>
</evidence>
<feature type="region of interest" description="Disordered" evidence="1">
    <location>
        <begin position="572"/>
        <end position="604"/>
    </location>
</feature>